<dbReference type="Gene3D" id="3.40.50.2000">
    <property type="entry name" value="Glycogen Phosphorylase B"/>
    <property type="match status" value="2"/>
</dbReference>
<dbReference type="PANTHER" id="PTHR43174:SF2">
    <property type="entry name" value="UDP-N-ACETYLGLUCOSAMINE 2-EPIMERASE"/>
    <property type="match status" value="1"/>
</dbReference>
<gene>
    <name evidence="7" type="ORF">SAMN00808754_3281</name>
</gene>
<dbReference type="CDD" id="cd03786">
    <property type="entry name" value="GTB_UDP-GlcNAc_2-Epimerase"/>
    <property type="match status" value="1"/>
</dbReference>
<dbReference type="InterPro" id="IPR003331">
    <property type="entry name" value="UDP_GlcNAc_Epimerase_2_dom"/>
</dbReference>
<reference evidence="7 8" key="1">
    <citation type="submission" date="2017-04" db="EMBL/GenBank/DDBJ databases">
        <authorList>
            <person name="Afonso C.L."/>
            <person name="Miller P.J."/>
            <person name="Scott M.A."/>
            <person name="Spackman E."/>
            <person name="Goraichik I."/>
            <person name="Dimitrov K.M."/>
            <person name="Suarez D.L."/>
            <person name="Swayne D.E."/>
        </authorList>
    </citation>
    <scope>NUCLEOTIDE SEQUENCE [LARGE SCALE GENOMIC DNA]</scope>
    <source>
        <strain evidence="7 8">ToBE</strain>
    </source>
</reference>
<feature type="domain" description="UDP-N-acetylglucosamine 2-epimerase" evidence="6">
    <location>
        <begin position="26"/>
        <end position="367"/>
    </location>
</feature>
<dbReference type="EC" id="5.1.3.14" evidence="3"/>
<dbReference type="RefSeq" id="WP_084666918.1">
    <property type="nucleotide sequence ID" value="NZ_LT838272.1"/>
</dbReference>
<accession>A0A1W1W395</accession>
<keyword evidence="8" id="KW-1185">Reference proteome</keyword>
<dbReference type="PANTHER" id="PTHR43174">
    <property type="entry name" value="UDP-N-ACETYLGLUCOSAMINE 2-EPIMERASE"/>
    <property type="match status" value="1"/>
</dbReference>
<dbReference type="FunFam" id="3.40.50.2000:FF:000043">
    <property type="entry name" value="UDP-N-acetylglucosamine 2-epimerase"/>
    <property type="match status" value="1"/>
</dbReference>
<sequence>MPPVKVLTVFGTRPEAIKMAPVVQELKKHKEEFHCLVAVTAQHREMLDQVLRLFSIEPEYDLNIMRPGQSLEEITIRALEGLVRVLDREKPDLVLVHGDTTTTFVAALAAFYRQVAVGHVEAGLRTGDKYAPYPEEMNRRLTGALSDVHFAPTCKARQNLLQEGVPAERIYVTGNTVIDALKATVRKDYSFTDPVLASLDFTKRIILVTAHRRENWGGPMQEIFSALREIKEQHPEVEIVFPVHKNPRVRDMAEEILKGIPGVHLIEPLDYEPFVNLMARSYLVLTDSGGLQEEAPALGKPVLVLREVTERPEAVQAGTVRLVGTSKEVIVAATKELLEDQGSYLKMAQAVNPYGDGQASKRIRGFLRYYFGFALAPPPEFTYLGEAQGQEIRDKGRL</sequence>
<evidence type="ECO:0000313" key="8">
    <source>
        <dbReference type="Proteomes" id="UP000192569"/>
    </source>
</evidence>
<evidence type="ECO:0000256" key="1">
    <source>
        <dbReference type="ARBA" id="ARBA00023235"/>
    </source>
</evidence>
<evidence type="ECO:0000256" key="5">
    <source>
        <dbReference type="RuleBase" id="RU003513"/>
    </source>
</evidence>
<dbReference type="STRING" id="698762.SAMN00808754_3281"/>
<dbReference type="GO" id="GO:0008761">
    <property type="term" value="F:UDP-N-acetylglucosamine 2-epimerase activity"/>
    <property type="evidence" value="ECO:0007669"/>
    <property type="project" value="UniProtKB-EC"/>
</dbReference>
<dbReference type="EMBL" id="LT838272">
    <property type="protein sequence ID" value="SMC00095.1"/>
    <property type="molecule type" value="Genomic_DNA"/>
</dbReference>
<evidence type="ECO:0000256" key="4">
    <source>
        <dbReference type="ARBA" id="ARBA00079400"/>
    </source>
</evidence>
<dbReference type="Proteomes" id="UP000192569">
    <property type="component" value="Chromosome I"/>
</dbReference>
<name>A0A1W1W395_9FIRM</name>
<dbReference type="Pfam" id="PF02350">
    <property type="entry name" value="Epimerase_2"/>
    <property type="match status" value="1"/>
</dbReference>
<organism evidence="7 8">
    <name type="scientific">Thermanaeromonas toyohensis ToBE</name>
    <dbReference type="NCBI Taxonomy" id="698762"/>
    <lineage>
        <taxon>Bacteria</taxon>
        <taxon>Bacillati</taxon>
        <taxon>Bacillota</taxon>
        <taxon>Clostridia</taxon>
        <taxon>Neomoorellales</taxon>
        <taxon>Neomoorellaceae</taxon>
        <taxon>Thermanaeromonas</taxon>
    </lineage>
</organism>
<dbReference type="SUPFAM" id="SSF53756">
    <property type="entry name" value="UDP-Glycosyltransferase/glycogen phosphorylase"/>
    <property type="match status" value="1"/>
</dbReference>
<evidence type="ECO:0000256" key="3">
    <source>
        <dbReference type="ARBA" id="ARBA00038858"/>
    </source>
</evidence>
<evidence type="ECO:0000256" key="2">
    <source>
        <dbReference type="ARBA" id="ARBA00038209"/>
    </source>
</evidence>
<dbReference type="OrthoDB" id="9803238at2"/>
<evidence type="ECO:0000259" key="6">
    <source>
        <dbReference type="Pfam" id="PF02350"/>
    </source>
</evidence>
<keyword evidence="1 5" id="KW-0413">Isomerase</keyword>
<dbReference type="NCBIfam" id="TIGR00236">
    <property type="entry name" value="wecB"/>
    <property type="match status" value="1"/>
</dbReference>
<dbReference type="InterPro" id="IPR029767">
    <property type="entry name" value="WecB-like"/>
</dbReference>
<protein>
    <recommendedName>
        <fullName evidence="3">UDP-N-acetylglucosamine 2-epimerase (non-hydrolyzing)</fullName>
        <ecNumber evidence="3">5.1.3.14</ecNumber>
    </recommendedName>
    <alternativeName>
        <fullName evidence="4">UDP-GlcNAc-2-epimerase</fullName>
    </alternativeName>
</protein>
<dbReference type="AlphaFoldDB" id="A0A1W1W395"/>
<proteinExistence type="inferred from homology"/>
<evidence type="ECO:0000313" key="7">
    <source>
        <dbReference type="EMBL" id="SMC00095.1"/>
    </source>
</evidence>
<comment type="similarity">
    <text evidence="2 5">Belongs to the UDP-N-acetylglucosamine 2-epimerase family.</text>
</comment>